<feature type="region of interest" description="Disordered" evidence="7">
    <location>
        <begin position="375"/>
        <end position="401"/>
    </location>
</feature>
<evidence type="ECO:0000313" key="8">
    <source>
        <dbReference type="EMBL" id="GAA1911212.1"/>
    </source>
</evidence>
<dbReference type="Pfam" id="PF04107">
    <property type="entry name" value="GCS2"/>
    <property type="match status" value="1"/>
</dbReference>
<dbReference type="Proteomes" id="UP001501612">
    <property type="component" value="Unassembled WGS sequence"/>
</dbReference>
<dbReference type="Gene3D" id="3.30.590.20">
    <property type="match status" value="1"/>
</dbReference>
<comment type="pathway">
    <text evidence="5">Amino-acid biosynthesis; ergothioneine biosynthesis.</text>
</comment>
<dbReference type="PIRSF" id="PIRSF017901">
    <property type="entry name" value="GCL"/>
    <property type="match status" value="1"/>
</dbReference>
<dbReference type="InterPro" id="IPR017809">
    <property type="entry name" value="EgtA_Actinobacteria"/>
</dbReference>
<evidence type="ECO:0000256" key="3">
    <source>
        <dbReference type="ARBA" id="ARBA00022840"/>
    </source>
</evidence>
<comment type="catalytic activity">
    <reaction evidence="4 5 6">
        <text>L-cysteine + L-glutamate + ATP = gamma-L-glutamyl-L-cysteine + ADP + phosphate + H(+)</text>
        <dbReference type="Rhea" id="RHEA:13285"/>
        <dbReference type="ChEBI" id="CHEBI:15378"/>
        <dbReference type="ChEBI" id="CHEBI:29985"/>
        <dbReference type="ChEBI" id="CHEBI:30616"/>
        <dbReference type="ChEBI" id="CHEBI:35235"/>
        <dbReference type="ChEBI" id="CHEBI:43474"/>
        <dbReference type="ChEBI" id="CHEBI:58173"/>
        <dbReference type="ChEBI" id="CHEBI:456216"/>
        <dbReference type="EC" id="6.3.2.2"/>
    </reaction>
</comment>
<feature type="region of interest" description="Disordered" evidence="7">
    <location>
        <begin position="47"/>
        <end position="66"/>
    </location>
</feature>
<name>A0ABN2P3M8_9ACTN</name>
<evidence type="ECO:0000256" key="7">
    <source>
        <dbReference type="SAM" id="MobiDB-lite"/>
    </source>
</evidence>
<evidence type="ECO:0000256" key="1">
    <source>
        <dbReference type="ARBA" id="ARBA00022598"/>
    </source>
</evidence>
<evidence type="ECO:0000256" key="2">
    <source>
        <dbReference type="ARBA" id="ARBA00022741"/>
    </source>
</evidence>
<dbReference type="InterPro" id="IPR035434">
    <property type="entry name" value="GCL_bact_plant"/>
</dbReference>
<comment type="caution">
    <text evidence="8">The sequence shown here is derived from an EMBL/GenBank/DDBJ whole genome shotgun (WGS) entry which is preliminary data.</text>
</comment>
<sequence>MATALGGEGTGRVGLELELHLVDLAEPGRRPGWDEVLAVTRDLPAMPGDSRVTLEPGGQVELSGPPGDGVVPAVGALRADLAVLRAALAADGYGVAALGTDPARPVARVNPGPRYDAMEAHFDALGCAGAGRSMMAGTAALQVNLDAGPAEAWDDRLELARSLVPVLVAVSSTSPYLAGRRSGWHSMRQGIWQGIDQGRCAPLSAGEPRAAWAFYAIGAPVMLLRRPAAGGAPETAVPVTERVPFVSWLRAGPDGGLLGRPPTRADLDYHLTTLFPPVRPRGYVEVRCLDAAPDRWWPALAALTATLLDDPAAARVAAEAAAPVADAWVAAARDGLADPEVARAARACTDAAARHCPEPLRAEVEDLAALVADGRTPADDVRRRAEGPRGPLGLLEEEARG</sequence>
<evidence type="ECO:0000256" key="4">
    <source>
        <dbReference type="ARBA" id="ARBA00048819"/>
    </source>
</evidence>
<gene>
    <name evidence="5 8" type="primary">egtA</name>
    <name evidence="8" type="ORF">GCM10009737_10790</name>
</gene>
<keyword evidence="3 5" id="KW-0067">ATP-binding</keyword>
<protein>
    <recommendedName>
        <fullName evidence="5">Glutamate--cysteine ligase EgtA</fullName>
        <ecNumber evidence="5">6.3.2.2</ecNumber>
    </recommendedName>
    <alternativeName>
        <fullName evidence="5">Gamma-glutamylcysteine synthase</fullName>
        <shortName evidence="5">GCS</shortName>
        <shortName evidence="5">Gamma-ECS</shortName>
    </alternativeName>
</protein>
<dbReference type="HAMAP" id="MF_02034">
    <property type="entry name" value="EgtA"/>
    <property type="match status" value="1"/>
</dbReference>
<keyword evidence="9" id="KW-1185">Reference proteome</keyword>
<proteinExistence type="inferred from homology"/>
<organism evidence="8 9">
    <name type="scientific">Nocardioides lentus</name>
    <dbReference type="NCBI Taxonomy" id="338077"/>
    <lineage>
        <taxon>Bacteria</taxon>
        <taxon>Bacillati</taxon>
        <taxon>Actinomycetota</taxon>
        <taxon>Actinomycetes</taxon>
        <taxon>Propionibacteriales</taxon>
        <taxon>Nocardioidaceae</taxon>
        <taxon>Nocardioides</taxon>
    </lineage>
</organism>
<evidence type="ECO:0000256" key="6">
    <source>
        <dbReference type="PIRNR" id="PIRNR017901"/>
    </source>
</evidence>
<evidence type="ECO:0000256" key="5">
    <source>
        <dbReference type="HAMAP-Rule" id="MF_02034"/>
    </source>
</evidence>
<accession>A0ABN2P3M8</accession>
<dbReference type="InterPro" id="IPR014746">
    <property type="entry name" value="Gln_synth/guanido_kin_cat_dom"/>
</dbReference>
<dbReference type="InterPro" id="IPR006336">
    <property type="entry name" value="GCS2"/>
</dbReference>
<dbReference type="SUPFAM" id="SSF55931">
    <property type="entry name" value="Glutamine synthetase/guanido kinase"/>
    <property type="match status" value="1"/>
</dbReference>
<reference evidence="8 9" key="1">
    <citation type="journal article" date="2019" name="Int. J. Syst. Evol. Microbiol.">
        <title>The Global Catalogue of Microorganisms (GCM) 10K type strain sequencing project: providing services to taxonomists for standard genome sequencing and annotation.</title>
        <authorList>
            <consortium name="The Broad Institute Genomics Platform"/>
            <consortium name="The Broad Institute Genome Sequencing Center for Infectious Disease"/>
            <person name="Wu L."/>
            <person name="Ma J."/>
        </authorList>
    </citation>
    <scope>NUCLEOTIDE SEQUENCE [LARGE SCALE GENOMIC DNA]</scope>
    <source>
        <strain evidence="8 9">JCM 14046</strain>
    </source>
</reference>
<dbReference type="PANTHER" id="PTHR34378">
    <property type="entry name" value="GLUTAMATE--CYSTEINE LIGASE, CHLOROPLASTIC"/>
    <property type="match status" value="1"/>
</dbReference>
<comment type="similarity">
    <text evidence="5 6">Belongs to the glutamate--cysteine ligase type 2 family. EgtA subfamily.</text>
</comment>
<evidence type="ECO:0000313" key="9">
    <source>
        <dbReference type="Proteomes" id="UP001501612"/>
    </source>
</evidence>
<dbReference type="NCBIfam" id="TIGR03444">
    <property type="entry name" value="EgtA_Cys_ligase"/>
    <property type="match status" value="1"/>
</dbReference>
<dbReference type="EC" id="6.3.2.2" evidence="5"/>
<dbReference type="GO" id="GO:0016874">
    <property type="term" value="F:ligase activity"/>
    <property type="evidence" value="ECO:0007669"/>
    <property type="project" value="UniProtKB-KW"/>
</dbReference>
<keyword evidence="2 5" id="KW-0547">Nucleotide-binding</keyword>
<comment type="function">
    <text evidence="5">Catalyzes the synthesis of gamma-glutamylcysteine (gamma-GC). This compound is used as substrate for the biosynthesis of the low-molecular thiol compound ergothioneine.</text>
</comment>
<feature type="compositionally biased region" description="Basic and acidic residues" evidence="7">
    <location>
        <begin position="376"/>
        <end position="387"/>
    </location>
</feature>
<dbReference type="PANTHER" id="PTHR34378:SF1">
    <property type="entry name" value="GLUTAMATE--CYSTEINE LIGASE, CHLOROPLASTIC"/>
    <property type="match status" value="1"/>
</dbReference>
<dbReference type="EMBL" id="BAAAMY010000002">
    <property type="protein sequence ID" value="GAA1911212.1"/>
    <property type="molecule type" value="Genomic_DNA"/>
</dbReference>
<keyword evidence="1 5" id="KW-0436">Ligase</keyword>